<dbReference type="EMBL" id="GBRH01265474">
    <property type="protein sequence ID" value="JAD32421.1"/>
    <property type="molecule type" value="Transcribed_RNA"/>
</dbReference>
<name>A0A0A8Z0T9_ARUDO</name>
<sequence length="20" mass="2415">MKLHLQPEITMCSNMRYTFA</sequence>
<accession>A0A0A8Z0T9</accession>
<proteinExistence type="predicted"/>
<reference evidence="1" key="1">
    <citation type="submission" date="2014-09" db="EMBL/GenBank/DDBJ databases">
        <authorList>
            <person name="Magalhaes I.L.F."/>
            <person name="Oliveira U."/>
            <person name="Santos F.R."/>
            <person name="Vidigal T.H.D.A."/>
            <person name="Brescovit A.D."/>
            <person name="Santos A.J."/>
        </authorList>
    </citation>
    <scope>NUCLEOTIDE SEQUENCE</scope>
    <source>
        <tissue evidence="1">Shoot tissue taken approximately 20 cm above the soil surface</tissue>
    </source>
</reference>
<reference evidence="1" key="2">
    <citation type="journal article" date="2015" name="Data Brief">
        <title>Shoot transcriptome of the giant reed, Arundo donax.</title>
        <authorList>
            <person name="Barrero R.A."/>
            <person name="Guerrero F.D."/>
            <person name="Moolhuijzen P."/>
            <person name="Goolsby J.A."/>
            <person name="Tidwell J."/>
            <person name="Bellgard S.E."/>
            <person name="Bellgard M.I."/>
        </authorList>
    </citation>
    <scope>NUCLEOTIDE SEQUENCE</scope>
    <source>
        <tissue evidence="1">Shoot tissue taken approximately 20 cm above the soil surface</tissue>
    </source>
</reference>
<organism evidence="1">
    <name type="scientific">Arundo donax</name>
    <name type="common">Giant reed</name>
    <name type="synonym">Donax arundinaceus</name>
    <dbReference type="NCBI Taxonomy" id="35708"/>
    <lineage>
        <taxon>Eukaryota</taxon>
        <taxon>Viridiplantae</taxon>
        <taxon>Streptophyta</taxon>
        <taxon>Embryophyta</taxon>
        <taxon>Tracheophyta</taxon>
        <taxon>Spermatophyta</taxon>
        <taxon>Magnoliopsida</taxon>
        <taxon>Liliopsida</taxon>
        <taxon>Poales</taxon>
        <taxon>Poaceae</taxon>
        <taxon>PACMAD clade</taxon>
        <taxon>Arundinoideae</taxon>
        <taxon>Arundineae</taxon>
        <taxon>Arundo</taxon>
    </lineage>
</organism>
<protein>
    <submittedName>
        <fullName evidence="1">Uncharacterized protein</fullName>
    </submittedName>
</protein>
<evidence type="ECO:0000313" key="1">
    <source>
        <dbReference type="EMBL" id="JAD32421.1"/>
    </source>
</evidence>
<dbReference type="AlphaFoldDB" id="A0A0A8Z0T9"/>